<dbReference type="Proteomes" id="UP000005445">
    <property type="component" value="Segment"/>
</dbReference>
<name>L7UXK9_9CAUD</name>
<organism evidence="1 2">
    <name type="scientific">Bacillus phage W.Ph</name>
    <dbReference type="NCBI Taxonomy" id="764595"/>
    <lineage>
        <taxon>Viruses</taxon>
        <taxon>Duplodnaviria</taxon>
        <taxon>Heunggongvirae</taxon>
        <taxon>Uroviricota</taxon>
        <taxon>Caudoviricetes</taxon>
        <taxon>Herelleviridae</taxon>
        <taxon>Bastillevirinae</taxon>
        <taxon>Wphvirus</taxon>
        <taxon>Wphvirus WPh</taxon>
    </lineage>
</organism>
<dbReference type="GeneID" id="14564330"/>
<keyword evidence="2" id="KW-1185">Reference proteome</keyword>
<accession>L7UXK9</accession>
<dbReference type="KEGG" id="vg:14564330"/>
<evidence type="ECO:0000313" key="1">
    <source>
        <dbReference type="EMBL" id="AGC55704.1"/>
    </source>
</evidence>
<reference evidence="1 2" key="1">
    <citation type="submission" date="2013-01" db="EMBL/GenBank/DDBJ databases">
        <title>Large myovirus of Bacillus.</title>
        <authorList>
            <person name="Klumpp J."/>
            <person name="Beyer W."/>
            <person name="Loessner M.J."/>
        </authorList>
    </citation>
    <scope>NUCLEOTIDE SEQUENCE [LARGE SCALE GENOMIC DNA]</scope>
</reference>
<evidence type="ECO:0000313" key="2">
    <source>
        <dbReference type="Proteomes" id="UP000005445"/>
    </source>
</evidence>
<dbReference type="RefSeq" id="YP_007366632.1">
    <property type="nucleotide sequence ID" value="NC_016563.1"/>
</dbReference>
<protein>
    <submittedName>
        <fullName evidence="1">Gp121.1</fullName>
    </submittedName>
</protein>
<sequence>MTVEITKEKREAFDKIIQKFVDKTGMTRKEAISYIIAQLQYDLKCKER</sequence>
<dbReference type="EMBL" id="HM144387">
    <property type="protein sequence ID" value="AGC55704.1"/>
    <property type="molecule type" value="Genomic_DNA"/>
</dbReference>
<dbReference type="OrthoDB" id="26596at10239"/>
<proteinExistence type="predicted"/>